<proteinExistence type="inferred from homology"/>
<keyword evidence="4" id="KW-1185">Reference proteome</keyword>
<feature type="domain" description="GIY-YIG" evidence="2">
    <location>
        <begin position="5"/>
        <end position="81"/>
    </location>
</feature>
<dbReference type="Gene3D" id="3.40.1440.10">
    <property type="entry name" value="GIY-YIG endonuclease"/>
    <property type="match status" value="1"/>
</dbReference>
<accession>A0ABQ2JT96</accession>
<comment type="caution">
    <text evidence="3">The sequence shown here is derived from an EMBL/GenBank/DDBJ whole genome shotgun (WGS) entry which is preliminary data.</text>
</comment>
<organism evidence="3 4">
    <name type="scientific">Novosphingobium indicum</name>
    <dbReference type="NCBI Taxonomy" id="462949"/>
    <lineage>
        <taxon>Bacteria</taxon>
        <taxon>Pseudomonadati</taxon>
        <taxon>Pseudomonadota</taxon>
        <taxon>Alphaproteobacteria</taxon>
        <taxon>Sphingomonadales</taxon>
        <taxon>Sphingomonadaceae</taxon>
        <taxon>Novosphingobium</taxon>
    </lineage>
</organism>
<dbReference type="GO" id="GO:0004519">
    <property type="term" value="F:endonuclease activity"/>
    <property type="evidence" value="ECO:0007669"/>
    <property type="project" value="UniProtKB-KW"/>
</dbReference>
<dbReference type="RefSeq" id="WP_188820349.1">
    <property type="nucleotide sequence ID" value="NZ_BMLK01000012.1"/>
</dbReference>
<dbReference type="PANTHER" id="PTHR34477">
    <property type="entry name" value="UPF0213 PROTEIN YHBQ"/>
    <property type="match status" value="1"/>
</dbReference>
<dbReference type="InterPro" id="IPR000305">
    <property type="entry name" value="GIY-YIG_endonuc"/>
</dbReference>
<dbReference type="Proteomes" id="UP000605099">
    <property type="component" value="Unassembled WGS sequence"/>
</dbReference>
<reference evidence="4" key="1">
    <citation type="journal article" date="2019" name="Int. J. Syst. Evol. Microbiol.">
        <title>The Global Catalogue of Microorganisms (GCM) 10K type strain sequencing project: providing services to taxonomists for standard genome sequencing and annotation.</title>
        <authorList>
            <consortium name="The Broad Institute Genomics Platform"/>
            <consortium name="The Broad Institute Genome Sequencing Center for Infectious Disease"/>
            <person name="Wu L."/>
            <person name="Ma J."/>
        </authorList>
    </citation>
    <scope>NUCLEOTIDE SEQUENCE [LARGE SCALE GENOMIC DNA]</scope>
    <source>
        <strain evidence="4">CGMCC 1.6784</strain>
    </source>
</reference>
<dbReference type="SUPFAM" id="SSF82771">
    <property type="entry name" value="GIY-YIG endonuclease"/>
    <property type="match status" value="1"/>
</dbReference>
<dbReference type="Pfam" id="PF01541">
    <property type="entry name" value="GIY-YIG"/>
    <property type="match status" value="1"/>
</dbReference>
<comment type="similarity">
    <text evidence="1">Belongs to the UPF0213 family.</text>
</comment>
<gene>
    <name evidence="3" type="ORF">GCM10011349_26680</name>
</gene>
<keyword evidence="3" id="KW-0378">Hydrolase</keyword>
<dbReference type="EMBL" id="BMLK01000012">
    <property type="protein sequence ID" value="GGN52804.1"/>
    <property type="molecule type" value="Genomic_DNA"/>
</dbReference>
<dbReference type="CDD" id="cd10448">
    <property type="entry name" value="GIY-YIG_unchar_3"/>
    <property type="match status" value="1"/>
</dbReference>
<dbReference type="InterPro" id="IPR050190">
    <property type="entry name" value="UPF0213_domain"/>
</dbReference>
<evidence type="ECO:0000313" key="3">
    <source>
        <dbReference type="EMBL" id="GGN52804.1"/>
    </source>
</evidence>
<sequence>MRRDFQPAVYIMASARNGTLYVGVTSWLPERAWEHREGVVAGFTKRYECKRLVWFELHATMEHAITREKQIKGGSRKKKLALIETANPQWHDLFEELCQP</sequence>
<evidence type="ECO:0000313" key="4">
    <source>
        <dbReference type="Proteomes" id="UP000605099"/>
    </source>
</evidence>
<dbReference type="InterPro" id="IPR035901">
    <property type="entry name" value="GIY-YIG_endonuc_sf"/>
</dbReference>
<dbReference type="PANTHER" id="PTHR34477:SF5">
    <property type="entry name" value="BSL5627 PROTEIN"/>
    <property type="match status" value="1"/>
</dbReference>
<evidence type="ECO:0000256" key="1">
    <source>
        <dbReference type="ARBA" id="ARBA00007435"/>
    </source>
</evidence>
<keyword evidence="3" id="KW-0540">Nuclease</keyword>
<keyword evidence="3" id="KW-0255">Endonuclease</keyword>
<protein>
    <submittedName>
        <fullName evidence="3">Endonuclease</fullName>
    </submittedName>
</protein>
<evidence type="ECO:0000259" key="2">
    <source>
        <dbReference type="PROSITE" id="PS50164"/>
    </source>
</evidence>
<dbReference type="PROSITE" id="PS50164">
    <property type="entry name" value="GIY_YIG"/>
    <property type="match status" value="1"/>
</dbReference>
<name>A0ABQ2JT96_9SPHN</name>